<dbReference type="OrthoDB" id="1898221at2759"/>
<feature type="transmembrane region" description="Helical" evidence="5">
    <location>
        <begin position="31"/>
        <end position="49"/>
    </location>
</feature>
<evidence type="ECO:0000256" key="5">
    <source>
        <dbReference type="SAM" id="Phobius"/>
    </source>
</evidence>
<dbReference type="PANTHER" id="PTHR10989:SF16">
    <property type="entry name" value="AT02829P-RELATED"/>
    <property type="match status" value="1"/>
</dbReference>
<sequence>MHTSRNELPSSHSPFHATAAWMSGLRMGKTAFPKIILHAGAAGTIFWGFHSLKQLPVPPETRAQYGGFWQYLTIQGIYLAGLTMVLSLLLDVFPSVNALKIVKRSLLILTLPLNAIISLIYWPLILLLPSVILQKATQLPGDSPSDATLFYLPLEMDLALHAVPATSLALDFFLFERKYSRHATRFLAPLLSLAYTAWYGWWVERCGAKNNGMFPYPFLTDNPFDVRLAIYAGAGLVAPLFLLLLNSLHF</sequence>
<feature type="transmembrane region" description="Helical" evidence="5">
    <location>
        <begin position="105"/>
        <end position="128"/>
    </location>
</feature>
<evidence type="ECO:0000313" key="6">
    <source>
        <dbReference type="EMBL" id="KAF9453243.1"/>
    </source>
</evidence>
<organism evidence="6 7">
    <name type="scientific">Macrolepiota fuliginosa MF-IS2</name>
    <dbReference type="NCBI Taxonomy" id="1400762"/>
    <lineage>
        <taxon>Eukaryota</taxon>
        <taxon>Fungi</taxon>
        <taxon>Dikarya</taxon>
        <taxon>Basidiomycota</taxon>
        <taxon>Agaricomycotina</taxon>
        <taxon>Agaricomycetes</taxon>
        <taxon>Agaricomycetidae</taxon>
        <taxon>Agaricales</taxon>
        <taxon>Agaricineae</taxon>
        <taxon>Agaricaceae</taxon>
        <taxon>Macrolepiota</taxon>
    </lineage>
</organism>
<dbReference type="InterPro" id="IPR006838">
    <property type="entry name" value="ADTRP_AIG1"/>
</dbReference>
<protein>
    <recommendedName>
        <fullName evidence="8">FAR-17a/AIG1-like protein</fullName>
    </recommendedName>
</protein>
<evidence type="ECO:0000256" key="4">
    <source>
        <dbReference type="ARBA" id="ARBA00023136"/>
    </source>
</evidence>
<gene>
    <name evidence="6" type="ORF">P691DRAFT_801584</name>
</gene>
<evidence type="ECO:0000256" key="1">
    <source>
        <dbReference type="ARBA" id="ARBA00004127"/>
    </source>
</evidence>
<dbReference type="Proteomes" id="UP000807342">
    <property type="component" value="Unassembled WGS sequence"/>
</dbReference>
<proteinExistence type="predicted"/>
<evidence type="ECO:0008006" key="8">
    <source>
        <dbReference type="Google" id="ProtNLM"/>
    </source>
</evidence>
<comment type="caution">
    <text evidence="6">The sequence shown here is derived from an EMBL/GenBank/DDBJ whole genome shotgun (WGS) entry which is preliminary data.</text>
</comment>
<evidence type="ECO:0000256" key="2">
    <source>
        <dbReference type="ARBA" id="ARBA00022692"/>
    </source>
</evidence>
<dbReference type="Pfam" id="PF04750">
    <property type="entry name" value="Far-17a_AIG1"/>
    <property type="match status" value="1"/>
</dbReference>
<comment type="subcellular location">
    <subcellularLocation>
        <location evidence="1">Endomembrane system</location>
        <topology evidence="1">Multi-pass membrane protein</topology>
    </subcellularLocation>
</comment>
<reference evidence="6" key="1">
    <citation type="submission" date="2020-11" db="EMBL/GenBank/DDBJ databases">
        <authorList>
            <consortium name="DOE Joint Genome Institute"/>
            <person name="Ahrendt S."/>
            <person name="Riley R."/>
            <person name="Andreopoulos W."/>
            <person name="Labutti K."/>
            <person name="Pangilinan J."/>
            <person name="Ruiz-Duenas F.J."/>
            <person name="Barrasa J.M."/>
            <person name="Sanchez-Garcia M."/>
            <person name="Camarero S."/>
            <person name="Miyauchi S."/>
            <person name="Serrano A."/>
            <person name="Linde D."/>
            <person name="Babiker R."/>
            <person name="Drula E."/>
            <person name="Ayuso-Fernandez I."/>
            <person name="Pacheco R."/>
            <person name="Padilla G."/>
            <person name="Ferreira P."/>
            <person name="Barriuso J."/>
            <person name="Kellner H."/>
            <person name="Castanera R."/>
            <person name="Alfaro M."/>
            <person name="Ramirez L."/>
            <person name="Pisabarro A.G."/>
            <person name="Kuo A."/>
            <person name="Tritt A."/>
            <person name="Lipzen A."/>
            <person name="He G."/>
            <person name="Yan M."/>
            <person name="Ng V."/>
            <person name="Cullen D."/>
            <person name="Martin F."/>
            <person name="Rosso M.-N."/>
            <person name="Henrissat B."/>
            <person name="Hibbett D."/>
            <person name="Martinez A.T."/>
            <person name="Grigoriev I.V."/>
        </authorList>
    </citation>
    <scope>NUCLEOTIDE SEQUENCE</scope>
    <source>
        <strain evidence="6">MF-IS2</strain>
    </source>
</reference>
<feature type="transmembrane region" description="Helical" evidence="5">
    <location>
        <begin position="148"/>
        <end position="174"/>
    </location>
</feature>
<evidence type="ECO:0000256" key="3">
    <source>
        <dbReference type="ARBA" id="ARBA00022989"/>
    </source>
</evidence>
<keyword evidence="4 5" id="KW-0472">Membrane</keyword>
<keyword evidence="2 5" id="KW-0812">Transmembrane</keyword>
<evidence type="ECO:0000313" key="7">
    <source>
        <dbReference type="Proteomes" id="UP000807342"/>
    </source>
</evidence>
<feature type="transmembrane region" description="Helical" evidence="5">
    <location>
        <begin position="69"/>
        <end position="93"/>
    </location>
</feature>
<dbReference type="GO" id="GO:0016020">
    <property type="term" value="C:membrane"/>
    <property type="evidence" value="ECO:0007669"/>
    <property type="project" value="InterPro"/>
</dbReference>
<dbReference type="GO" id="GO:0012505">
    <property type="term" value="C:endomembrane system"/>
    <property type="evidence" value="ECO:0007669"/>
    <property type="project" value="UniProtKB-SubCell"/>
</dbReference>
<accession>A0A9P5XKT8</accession>
<dbReference type="AlphaFoldDB" id="A0A9P5XKT8"/>
<feature type="transmembrane region" description="Helical" evidence="5">
    <location>
        <begin position="228"/>
        <end position="248"/>
    </location>
</feature>
<dbReference type="PANTHER" id="PTHR10989">
    <property type="entry name" value="ANDROGEN-INDUCED PROTEIN 1-RELATED"/>
    <property type="match status" value="1"/>
</dbReference>
<keyword evidence="3 5" id="KW-1133">Transmembrane helix</keyword>
<feature type="transmembrane region" description="Helical" evidence="5">
    <location>
        <begin position="186"/>
        <end position="203"/>
    </location>
</feature>
<name>A0A9P5XKT8_9AGAR</name>
<dbReference type="EMBL" id="MU151063">
    <property type="protein sequence ID" value="KAF9453243.1"/>
    <property type="molecule type" value="Genomic_DNA"/>
</dbReference>
<keyword evidence="7" id="KW-1185">Reference proteome</keyword>